<dbReference type="AlphaFoldDB" id="A0AB74DKU1"/>
<proteinExistence type="predicted"/>
<reference evidence="4 5" key="1">
    <citation type="submission" date="2018-11" db="EMBL/GenBank/DDBJ databases">
        <title>Species Designations Belie Phenotypic and Genotypic Heterogeneity in Oral Streptococci.</title>
        <authorList>
            <person name="Velsko I."/>
        </authorList>
    </citation>
    <scope>NUCLEOTIDE SEQUENCE [LARGE SCALE GENOMIC DNA]</scope>
    <source>
        <strain evidence="4 5">BCC16</strain>
    </source>
</reference>
<accession>A0AB74DKU1</accession>
<dbReference type="SUPFAM" id="SSF53697">
    <property type="entry name" value="SIS domain"/>
    <property type="match status" value="1"/>
</dbReference>
<name>A0AB74DKU1_STRSA</name>
<evidence type="ECO:0000256" key="3">
    <source>
        <dbReference type="ARBA" id="ARBA00016090"/>
    </source>
</evidence>
<dbReference type="Proteomes" id="UP000273966">
    <property type="component" value="Unassembled WGS sequence"/>
</dbReference>
<dbReference type="InterPro" id="IPR046348">
    <property type="entry name" value="SIS_dom_sf"/>
</dbReference>
<evidence type="ECO:0000313" key="4">
    <source>
        <dbReference type="EMBL" id="RSI32481.1"/>
    </source>
</evidence>
<keyword evidence="4" id="KW-0808">Transferase</keyword>
<dbReference type="GO" id="GO:0097367">
    <property type="term" value="F:carbohydrate derivative binding"/>
    <property type="evidence" value="ECO:0007669"/>
    <property type="project" value="InterPro"/>
</dbReference>
<evidence type="ECO:0000256" key="1">
    <source>
        <dbReference type="ARBA" id="ARBA00001031"/>
    </source>
</evidence>
<dbReference type="GO" id="GO:0006002">
    <property type="term" value="P:fructose 6-phosphate metabolic process"/>
    <property type="evidence" value="ECO:0007669"/>
    <property type="project" value="TreeGrafter"/>
</dbReference>
<evidence type="ECO:0000256" key="2">
    <source>
        <dbReference type="ARBA" id="ARBA00012916"/>
    </source>
</evidence>
<dbReference type="PANTHER" id="PTHR10937">
    <property type="entry name" value="GLUCOSAMINE--FRUCTOSE-6-PHOSPHATE AMINOTRANSFERASE, ISOMERIZING"/>
    <property type="match status" value="1"/>
</dbReference>
<protein>
    <recommendedName>
        <fullName evidence="3">Glutamine--fructose-6-phosphate aminotransferase [isomerizing]</fullName>
        <ecNumber evidence="2">2.6.1.16</ecNumber>
    </recommendedName>
</protein>
<organism evidence="4 5">
    <name type="scientific">Streptococcus sanguinis</name>
    <dbReference type="NCBI Taxonomy" id="1305"/>
    <lineage>
        <taxon>Bacteria</taxon>
        <taxon>Bacillati</taxon>
        <taxon>Bacillota</taxon>
        <taxon>Bacilli</taxon>
        <taxon>Lactobacillales</taxon>
        <taxon>Streptococcaceae</taxon>
        <taxon>Streptococcus</taxon>
    </lineage>
</organism>
<dbReference type="GO" id="GO:0005829">
    <property type="term" value="C:cytosol"/>
    <property type="evidence" value="ECO:0007669"/>
    <property type="project" value="TreeGrafter"/>
</dbReference>
<dbReference type="GO" id="GO:0004360">
    <property type="term" value="F:glutamine-fructose-6-phosphate transaminase (isomerizing) activity"/>
    <property type="evidence" value="ECO:0007669"/>
    <property type="project" value="UniProtKB-EC"/>
</dbReference>
<dbReference type="PANTHER" id="PTHR10937:SF0">
    <property type="entry name" value="GLUTAMINE--FRUCTOSE-6-PHOSPHATE TRANSAMINASE (ISOMERIZING)"/>
    <property type="match status" value="1"/>
</dbReference>
<dbReference type="GO" id="GO:0006487">
    <property type="term" value="P:protein N-linked glycosylation"/>
    <property type="evidence" value="ECO:0007669"/>
    <property type="project" value="TreeGrafter"/>
</dbReference>
<dbReference type="Gene3D" id="3.40.50.10490">
    <property type="entry name" value="Glucose-6-phosphate isomerase like protein, domain 1"/>
    <property type="match status" value="1"/>
</dbReference>
<keyword evidence="4" id="KW-0032">Aminotransferase</keyword>
<dbReference type="EC" id="2.6.1.16" evidence="2"/>
<sequence>MIFSSSAIILLLSVNLSFIYNFRESIVAPGAKVLTIAEENVAKEGDDIVLNQVHPYLSPISMVVPTQLIAYFATLHRGLDVDKPRNLAKSVTVE</sequence>
<gene>
    <name evidence="4" type="primary">glmS_1</name>
    <name evidence="4" type="ORF">D8879_03175</name>
</gene>
<dbReference type="GO" id="GO:0006047">
    <property type="term" value="P:UDP-N-acetylglucosamine metabolic process"/>
    <property type="evidence" value="ECO:0007669"/>
    <property type="project" value="TreeGrafter"/>
</dbReference>
<evidence type="ECO:0000313" key="5">
    <source>
        <dbReference type="Proteomes" id="UP000273966"/>
    </source>
</evidence>
<comment type="caution">
    <text evidence="4">The sequence shown here is derived from an EMBL/GenBank/DDBJ whole genome shotgun (WGS) entry which is preliminary data.</text>
</comment>
<dbReference type="EMBL" id="RJMT01000003">
    <property type="protein sequence ID" value="RSI32481.1"/>
    <property type="molecule type" value="Genomic_DNA"/>
</dbReference>
<comment type="catalytic activity">
    <reaction evidence="1">
        <text>D-fructose 6-phosphate + L-glutamine = D-glucosamine 6-phosphate + L-glutamate</text>
        <dbReference type="Rhea" id="RHEA:13237"/>
        <dbReference type="ChEBI" id="CHEBI:29985"/>
        <dbReference type="ChEBI" id="CHEBI:58359"/>
        <dbReference type="ChEBI" id="CHEBI:58725"/>
        <dbReference type="ChEBI" id="CHEBI:61527"/>
        <dbReference type="EC" id="2.6.1.16"/>
    </reaction>
</comment>